<dbReference type="RefSeq" id="WP_090895938.1">
    <property type="nucleotide sequence ID" value="NZ_CZPZ01000010.1"/>
</dbReference>
<dbReference type="AlphaFoldDB" id="A0A0S4LAG6"/>
<dbReference type="InterPro" id="IPR029068">
    <property type="entry name" value="Glyas_Bleomycin-R_OHBP_Dase"/>
</dbReference>
<evidence type="ECO:0000259" key="2">
    <source>
        <dbReference type="PROSITE" id="PS51819"/>
    </source>
</evidence>
<gene>
    <name evidence="3" type="ORF">COMA2_180009</name>
</gene>
<feature type="compositionally biased region" description="Basic and acidic residues" evidence="1">
    <location>
        <begin position="155"/>
        <end position="169"/>
    </location>
</feature>
<evidence type="ECO:0000256" key="1">
    <source>
        <dbReference type="SAM" id="MobiDB-lite"/>
    </source>
</evidence>
<dbReference type="InterPro" id="IPR004360">
    <property type="entry name" value="Glyas_Fos-R_dOase_dom"/>
</dbReference>
<keyword evidence="4" id="KW-1185">Reference proteome</keyword>
<dbReference type="InterPro" id="IPR037523">
    <property type="entry name" value="VOC_core"/>
</dbReference>
<feature type="domain" description="VOC" evidence="2">
    <location>
        <begin position="1"/>
        <end position="116"/>
    </location>
</feature>
<protein>
    <recommendedName>
        <fullName evidence="2">VOC domain-containing protein</fullName>
    </recommendedName>
</protein>
<feature type="region of interest" description="Disordered" evidence="1">
    <location>
        <begin position="155"/>
        <end position="175"/>
    </location>
</feature>
<dbReference type="Proteomes" id="UP000198736">
    <property type="component" value="Unassembled WGS sequence"/>
</dbReference>
<dbReference type="Pfam" id="PF00903">
    <property type="entry name" value="Glyoxalase"/>
    <property type="match status" value="1"/>
</dbReference>
<dbReference type="PROSITE" id="PS51819">
    <property type="entry name" value="VOC"/>
    <property type="match status" value="1"/>
</dbReference>
<dbReference type="GO" id="GO:0046686">
    <property type="term" value="P:response to cadmium ion"/>
    <property type="evidence" value="ECO:0007669"/>
    <property type="project" value="TreeGrafter"/>
</dbReference>
<sequence>MRPHISLDVHDVSKSVTFYKKVFGVKPQKQVADYAKFDLMKPALNFSLVSSTGEVSSVGHLGVEVETVEEIAEWKARLQYEGILERVEDNIACCFARQDKLWFTDPDGNAWEIFTIHEQLEVTGPLGQTGCCLPKKAGASEPALAASELEQYRMDAGGERNCHDEDDGRTLATRA</sequence>
<evidence type="ECO:0000313" key="3">
    <source>
        <dbReference type="EMBL" id="CUS34659.1"/>
    </source>
</evidence>
<dbReference type="STRING" id="1742973.COMA2_180009"/>
<dbReference type="NCBIfam" id="NF041414">
    <property type="entry name" value="ArsI_CadI_VOC"/>
    <property type="match status" value="1"/>
</dbReference>
<dbReference type="SUPFAM" id="SSF54593">
    <property type="entry name" value="Glyoxalase/Bleomycin resistance protein/Dihydroxybiphenyl dioxygenase"/>
    <property type="match status" value="1"/>
</dbReference>
<dbReference type="PANTHER" id="PTHR41294:SF1">
    <property type="entry name" value="CADMIUM-INDUCED PROTEIN CADI"/>
    <property type="match status" value="1"/>
</dbReference>
<dbReference type="InterPro" id="IPR049789">
    <property type="entry name" value="ArsI/CadI-like"/>
</dbReference>
<name>A0A0S4LAG6_9BACT</name>
<dbReference type="PANTHER" id="PTHR41294">
    <property type="entry name" value="CADMIUM-INDUCED PROTEIN CADI"/>
    <property type="match status" value="1"/>
</dbReference>
<dbReference type="InterPro" id="IPR052393">
    <property type="entry name" value="Cadmium-induced_rsp"/>
</dbReference>
<dbReference type="Gene3D" id="3.10.180.10">
    <property type="entry name" value="2,3-Dihydroxybiphenyl 1,2-Dioxygenase, domain 1"/>
    <property type="match status" value="1"/>
</dbReference>
<organism evidence="3 4">
    <name type="scientific">Candidatus Nitrospira nitrificans</name>
    <dbReference type="NCBI Taxonomy" id="1742973"/>
    <lineage>
        <taxon>Bacteria</taxon>
        <taxon>Pseudomonadati</taxon>
        <taxon>Nitrospirota</taxon>
        <taxon>Nitrospiria</taxon>
        <taxon>Nitrospirales</taxon>
        <taxon>Nitrospiraceae</taxon>
        <taxon>Nitrospira</taxon>
    </lineage>
</organism>
<dbReference type="EMBL" id="CZPZ01000010">
    <property type="protein sequence ID" value="CUS34659.1"/>
    <property type="molecule type" value="Genomic_DNA"/>
</dbReference>
<reference evidence="4" key="1">
    <citation type="submission" date="2015-10" db="EMBL/GenBank/DDBJ databases">
        <authorList>
            <person name="Luecker S."/>
            <person name="Luecker S."/>
        </authorList>
    </citation>
    <scope>NUCLEOTIDE SEQUENCE [LARGE SCALE GENOMIC DNA]</scope>
</reference>
<dbReference type="OrthoDB" id="9789608at2"/>
<proteinExistence type="predicted"/>
<accession>A0A0S4LAG6</accession>
<evidence type="ECO:0000313" key="4">
    <source>
        <dbReference type="Proteomes" id="UP000198736"/>
    </source>
</evidence>